<evidence type="ECO:0000256" key="5">
    <source>
        <dbReference type="ARBA" id="ARBA00022660"/>
    </source>
</evidence>
<dbReference type="SMART" id="SM00916">
    <property type="entry name" value="L51_S25_CI-B8"/>
    <property type="match status" value="1"/>
</dbReference>
<evidence type="ECO:0000256" key="1">
    <source>
        <dbReference type="ARBA" id="ARBA00003195"/>
    </source>
</evidence>
<reference evidence="11" key="1">
    <citation type="submission" date="2018-11" db="EMBL/GenBank/DDBJ databases">
        <authorList>
            <consortium name="Genoscope - CEA"/>
            <person name="William W."/>
        </authorList>
    </citation>
    <scope>NUCLEOTIDE SEQUENCE</scope>
</reference>
<dbReference type="InterPro" id="IPR016464">
    <property type="entry name" value="NADH_Ub_cplx-1_asu_su-2"/>
</dbReference>
<comment type="similarity">
    <text evidence="3">Belongs to the complex I NDUFA2 subunit family.</text>
</comment>
<dbReference type="InterPro" id="IPR036249">
    <property type="entry name" value="Thioredoxin-like_sf"/>
</dbReference>
<dbReference type="AlphaFoldDB" id="A0A3P6DHL4"/>
<dbReference type="InterPro" id="IPR007741">
    <property type="entry name" value="Ribosomal_mL43/mS25/NADH_DH"/>
</dbReference>
<evidence type="ECO:0000256" key="8">
    <source>
        <dbReference type="ARBA" id="ARBA00023128"/>
    </source>
</evidence>
<evidence type="ECO:0000256" key="2">
    <source>
        <dbReference type="ARBA" id="ARBA00004443"/>
    </source>
</evidence>
<feature type="domain" description="Ribosomal protein/NADH dehydrogenase" evidence="10">
    <location>
        <begin position="48"/>
        <end position="129"/>
    </location>
</feature>
<dbReference type="PANTHER" id="PTHR12878">
    <property type="entry name" value="NADH-UBIQUINONE OXIDOREDUCTASE B8 SUBUNIT"/>
    <property type="match status" value="1"/>
</dbReference>
<keyword evidence="4" id="KW-0813">Transport</keyword>
<keyword evidence="7" id="KW-0249">Electron transport</keyword>
<evidence type="ECO:0000256" key="3">
    <source>
        <dbReference type="ARBA" id="ARBA00008939"/>
    </source>
</evidence>
<name>A0A3P6DHL4_BRAOL</name>
<evidence type="ECO:0000256" key="9">
    <source>
        <dbReference type="ARBA" id="ARBA00023136"/>
    </source>
</evidence>
<evidence type="ECO:0000256" key="4">
    <source>
        <dbReference type="ARBA" id="ARBA00022448"/>
    </source>
</evidence>
<keyword evidence="8" id="KW-0496">Mitochondrion</keyword>
<evidence type="ECO:0000259" key="10">
    <source>
        <dbReference type="SMART" id="SM00916"/>
    </source>
</evidence>
<organism evidence="11">
    <name type="scientific">Brassica oleracea</name>
    <name type="common">Wild cabbage</name>
    <dbReference type="NCBI Taxonomy" id="3712"/>
    <lineage>
        <taxon>Eukaryota</taxon>
        <taxon>Viridiplantae</taxon>
        <taxon>Streptophyta</taxon>
        <taxon>Embryophyta</taxon>
        <taxon>Tracheophyta</taxon>
        <taxon>Spermatophyta</taxon>
        <taxon>Magnoliopsida</taxon>
        <taxon>eudicotyledons</taxon>
        <taxon>Gunneridae</taxon>
        <taxon>Pentapetalae</taxon>
        <taxon>rosids</taxon>
        <taxon>malvids</taxon>
        <taxon>Brassicales</taxon>
        <taxon>Brassicaceae</taxon>
        <taxon>Brassiceae</taxon>
        <taxon>Brassica</taxon>
    </lineage>
</organism>
<gene>
    <name evidence="11" type="ORF">BOLC2T11675H</name>
</gene>
<protein>
    <recommendedName>
        <fullName evidence="10">Ribosomal protein/NADH dehydrogenase domain-containing protein</fullName>
    </recommendedName>
</protein>
<evidence type="ECO:0000256" key="7">
    <source>
        <dbReference type="ARBA" id="ARBA00022982"/>
    </source>
</evidence>
<keyword evidence="5" id="KW-0679">Respiratory chain</keyword>
<evidence type="ECO:0000256" key="6">
    <source>
        <dbReference type="ARBA" id="ARBA00022792"/>
    </source>
</evidence>
<keyword evidence="9" id="KW-0472">Membrane</keyword>
<comment type="subcellular location">
    <subcellularLocation>
        <location evidence="2">Mitochondrion inner membrane</location>
        <topology evidence="2">Peripheral membrane protein</topology>
        <orientation evidence="2">Matrix side</orientation>
    </subcellularLocation>
</comment>
<evidence type="ECO:0000313" key="11">
    <source>
        <dbReference type="EMBL" id="VDD26566.1"/>
    </source>
</evidence>
<dbReference type="Gene3D" id="3.40.30.10">
    <property type="entry name" value="Glutaredoxin"/>
    <property type="match status" value="1"/>
</dbReference>
<dbReference type="SUPFAM" id="SSF52833">
    <property type="entry name" value="Thioredoxin-like"/>
    <property type="match status" value="1"/>
</dbReference>
<sequence>MAWRGNISKSLKELRILLCQSSPASASARFLLRPSLSLSSPIESNSVKIGGSISVVRDFELFRFRTFVEKNYRDLKTLNPKFPFLIRECSGIQPQLWARYDMGVERCVNLDGMSESQILKSLEDLVKAGGATKA</sequence>
<dbReference type="GO" id="GO:0005743">
    <property type="term" value="C:mitochondrial inner membrane"/>
    <property type="evidence" value="ECO:0007669"/>
    <property type="project" value="UniProtKB-SubCell"/>
</dbReference>
<proteinExistence type="inferred from homology"/>
<comment type="function">
    <text evidence="1">Accessory subunit of the mitochondrial membrane respiratory chain NADH dehydrogenase (Complex I), that is believed not to be involved in catalysis. Complex I functions in the transfer of electrons from NADH to the respiratory chain. The immediate electron acceptor for the enzyme is believed to be ubiquinone.</text>
</comment>
<keyword evidence="6" id="KW-0999">Mitochondrion inner membrane</keyword>
<dbReference type="EMBL" id="LR031874">
    <property type="protein sequence ID" value="VDD26566.1"/>
    <property type="molecule type" value="Genomic_DNA"/>
</dbReference>
<dbReference type="PANTHER" id="PTHR12878:SF5">
    <property type="entry name" value="GENOME ASSEMBLY, CHROMOSOME: A02"/>
    <property type="match status" value="1"/>
</dbReference>
<accession>A0A3P6DHL4</accession>
<dbReference type="Pfam" id="PF05047">
    <property type="entry name" value="L51_S25_CI-B8"/>
    <property type="match status" value="1"/>
</dbReference>
<dbReference type="PIRSF" id="PIRSF005822">
    <property type="entry name" value="NDUA2"/>
    <property type="match status" value="1"/>
</dbReference>